<evidence type="ECO:0000256" key="4">
    <source>
        <dbReference type="SAM" id="SignalP"/>
    </source>
</evidence>
<dbReference type="PROSITE" id="PS51352">
    <property type="entry name" value="THIOREDOXIN_2"/>
    <property type="match status" value="1"/>
</dbReference>
<dbReference type="OrthoDB" id="9811036at2"/>
<dbReference type="PANTHER" id="PTHR15337">
    <property type="entry name" value="ANTERIOR GRADIENT PROTEIN-RELATED"/>
    <property type="match status" value="1"/>
</dbReference>
<reference evidence="7" key="1">
    <citation type="submission" date="2015-04" db="EMBL/GenBank/DDBJ databases">
        <authorList>
            <person name="Mushtaq Mamoona"/>
        </authorList>
    </citation>
    <scope>NUCLEOTIDE SEQUENCE [LARGE SCALE GENOMIC DNA]</scope>
    <source>
        <strain evidence="7">AN4859/03</strain>
    </source>
</reference>
<keyword evidence="2" id="KW-0676">Redox-active center</keyword>
<organism evidence="6 7">
    <name type="scientific">Brachyspira suanatina</name>
    <dbReference type="NCBI Taxonomy" id="381802"/>
    <lineage>
        <taxon>Bacteria</taxon>
        <taxon>Pseudomonadati</taxon>
        <taxon>Spirochaetota</taxon>
        <taxon>Spirochaetia</taxon>
        <taxon>Brachyspirales</taxon>
        <taxon>Brachyspiraceae</taxon>
        <taxon>Brachyspira</taxon>
    </lineage>
</organism>
<protein>
    <submittedName>
        <fullName evidence="6">Thiol-disulfide interchange protein</fullName>
    </submittedName>
</protein>
<dbReference type="InterPro" id="IPR036249">
    <property type="entry name" value="Thioredoxin-like_sf"/>
</dbReference>
<dbReference type="Proteomes" id="UP000043763">
    <property type="component" value="Unassembled WGS sequence"/>
</dbReference>
<dbReference type="PROSITE" id="PS50005">
    <property type="entry name" value="TPR"/>
    <property type="match status" value="1"/>
</dbReference>
<dbReference type="InterPro" id="IPR013766">
    <property type="entry name" value="Thioredoxin_domain"/>
</dbReference>
<dbReference type="SUPFAM" id="SSF52833">
    <property type="entry name" value="Thioredoxin-like"/>
    <property type="match status" value="1"/>
</dbReference>
<proteinExistence type="predicted"/>
<dbReference type="PROSITE" id="PS51257">
    <property type="entry name" value="PROKAR_LIPOPROTEIN"/>
    <property type="match status" value="1"/>
</dbReference>
<dbReference type="InterPro" id="IPR017937">
    <property type="entry name" value="Thioredoxin_CS"/>
</dbReference>
<dbReference type="PROSITE" id="PS00194">
    <property type="entry name" value="THIOREDOXIN_1"/>
    <property type="match status" value="1"/>
</dbReference>
<accession>A0A0G4K5M6</accession>
<evidence type="ECO:0000256" key="3">
    <source>
        <dbReference type="PROSITE-ProRule" id="PRU00339"/>
    </source>
</evidence>
<keyword evidence="1 4" id="KW-0732">Signal</keyword>
<keyword evidence="7" id="KW-1185">Reference proteome</keyword>
<dbReference type="PANTHER" id="PTHR15337:SF11">
    <property type="entry name" value="THIOREDOXIN DOMAIN-CONTAINING PROTEIN"/>
    <property type="match status" value="1"/>
</dbReference>
<feature type="signal peptide" evidence="4">
    <location>
        <begin position="1"/>
        <end position="24"/>
    </location>
</feature>
<dbReference type="Pfam" id="PF13899">
    <property type="entry name" value="Thioredoxin_7"/>
    <property type="match status" value="1"/>
</dbReference>
<gene>
    <name evidence="6" type="ORF">BRSU_0668</name>
</gene>
<dbReference type="RefSeq" id="WP_048593776.1">
    <property type="nucleotide sequence ID" value="NZ_CVLB01000001.1"/>
</dbReference>
<evidence type="ECO:0000259" key="5">
    <source>
        <dbReference type="PROSITE" id="PS51352"/>
    </source>
</evidence>
<dbReference type="InterPro" id="IPR051099">
    <property type="entry name" value="AGR/TXD"/>
</dbReference>
<evidence type="ECO:0000313" key="6">
    <source>
        <dbReference type="EMBL" id="CRF32242.1"/>
    </source>
</evidence>
<dbReference type="Gene3D" id="3.40.30.10">
    <property type="entry name" value="Glutaredoxin"/>
    <property type="match status" value="1"/>
</dbReference>
<sequence>MNKNILMILFIMFTSIISCNKASAEIKWEKDLATAMKKAKEKNLPIMIDVYTDWCTWCKELDKNTYSHKDVIDVAKKMVSVKLNPETSEEGAEIAQRYGVNGFPTILFISADGFILENVGGYVEGEKFVPYMKNAIDKLDKVNSVLANKEPTLEKLDLYMESGNEVESQKIYDALIQKKAISKEKMPKYLLGFGLIKAQKKDYDNANKYFDDIIKNYPNSEELYIAHYYKAVMMALAGEKDEPKKYLEKLINDPKVPENMKLQYENLLSYINETN</sequence>
<dbReference type="AlphaFoldDB" id="A0A0G4K5M6"/>
<dbReference type="Gene3D" id="1.25.40.10">
    <property type="entry name" value="Tetratricopeptide repeat domain"/>
    <property type="match status" value="1"/>
</dbReference>
<keyword evidence="3" id="KW-0802">TPR repeat</keyword>
<name>A0A0G4K5M6_9SPIR</name>
<dbReference type="SUPFAM" id="SSF48452">
    <property type="entry name" value="TPR-like"/>
    <property type="match status" value="1"/>
</dbReference>
<feature type="chain" id="PRO_5005194536" evidence="4">
    <location>
        <begin position="25"/>
        <end position="275"/>
    </location>
</feature>
<dbReference type="EMBL" id="CVLB01000001">
    <property type="protein sequence ID" value="CRF32242.1"/>
    <property type="molecule type" value="Genomic_DNA"/>
</dbReference>
<evidence type="ECO:0000313" key="7">
    <source>
        <dbReference type="Proteomes" id="UP000043763"/>
    </source>
</evidence>
<dbReference type="Pfam" id="PF13174">
    <property type="entry name" value="TPR_6"/>
    <property type="match status" value="1"/>
</dbReference>
<dbReference type="InterPro" id="IPR011990">
    <property type="entry name" value="TPR-like_helical_dom_sf"/>
</dbReference>
<evidence type="ECO:0000256" key="1">
    <source>
        <dbReference type="ARBA" id="ARBA00022729"/>
    </source>
</evidence>
<dbReference type="GO" id="GO:0006950">
    <property type="term" value="P:response to stress"/>
    <property type="evidence" value="ECO:0007669"/>
    <property type="project" value="UniProtKB-ARBA"/>
</dbReference>
<feature type="repeat" description="TPR" evidence="3">
    <location>
        <begin position="187"/>
        <end position="220"/>
    </location>
</feature>
<evidence type="ECO:0000256" key="2">
    <source>
        <dbReference type="ARBA" id="ARBA00023284"/>
    </source>
</evidence>
<feature type="domain" description="Thioredoxin" evidence="5">
    <location>
        <begin position="1"/>
        <end position="141"/>
    </location>
</feature>
<dbReference type="InterPro" id="IPR019734">
    <property type="entry name" value="TPR_rpt"/>
</dbReference>